<gene>
    <name evidence="14" type="primary">uppP</name>
    <name evidence="15" type="ORF">FIV34_00770</name>
</gene>
<feature type="transmembrane region" description="Helical" evidence="14">
    <location>
        <begin position="290"/>
        <end position="307"/>
    </location>
</feature>
<dbReference type="Pfam" id="PF02673">
    <property type="entry name" value="BacA"/>
    <property type="match status" value="1"/>
</dbReference>
<dbReference type="Proteomes" id="UP000316093">
    <property type="component" value="Chromosome"/>
</dbReference>
<evidence type="ECO:0000256" key="1">
    <source>
        <dbReference type="ARBA" id="ARBA00004651"/>
    </source>
</evidence>
<dbReference type="PANTHER" id="PTHR30622:SF3">
    <property type="entry name" value="UNDECAPRENYL-DIPHOSPHATASE"/>
    <property type="match status" value="1"/>
</dbReference>
<feature type="transmembrane region" description="Helical" evidence="14">
    <location>
        <begin position="149"/>
        <end position="167"/>
    </location>
</feature>
<dbReference type="GO" id="GO:0050380">
    <property type="term" value="F:undecaprenyl-diphosphatase activity"/>
    <property type="evidence" value="ECO:0007669"/>
    <property type="project" value="UniProtKB-UniRule"/>
</dbReference>
<dbReference type="KEGG" id="lpy:FIV34_00770"/>
<evidence type="ECO:0000256" key="9">
    <source>
        <dbReference type="ARBA" id="ARBA00023136"/>
    </source>
</evidence>
<feature type="transmembrane region" description="Helical" evidence="14">
    <location>
        <begin position="179"/>
        <end position="199"/>
    </location>
</feature>
<dbReference type="GO" id="GO:0046677">
    <property type="term" value="P:response to antibiotic"/>
    <property type="evidence" value="ECO:0007669"/>
    <property type="project" value="UniProtKB-UniRule"/>
</dbReference>
<feature type="transmembrane region" description="Helical" evidence="14">
    <location>
        <begin position="258"/>
        <end position="278"/>
    </location>
</feature>
<evidence type="ECO:0000256" key="7">
    <source>
        <dbReference type="ARBA" id="ARBA00022801"/>
    </source>
</evidence>
<reference evidence="15 16" key="1">
    <citation type="submission" date="2019-06" db="EMBL/GenBank/DDBJ databases">
        <title>A complete genome sequence for Luteibacter pinisoli MAH-14.</title>
        <authorList>
            <person name="Baltrus D.A."/>
        </authorList>
    </citation>
    <scope>NUCLEOTIDE SEQUENCE [LARGE SCALE GENOMIC DNA]</scope>
    <source>
        <strain evidence="15 16">MAH-14</strain>
    </source>
</reference>
<dbReference type="AlphaFoldDB" id="A0A4Y5YZG4"/>
<keyword evidence="14" id="KW-0133">Cell shape</keyword>
<evidence type="ECO:0000256" key="6">
    <source>
        <dbReference type="ARBA" id="ARBA00022692"/>
    </source>
</evidence>
<proteinExistence type="inferred from homology"/>
<evidence type="ECO:0000256" key="2">
    <source>
        <dbReference type="ARBA" id="ARBA00010621"/>
    </source>
</evidence>
<dbReference type="HAMAP" id="MF_01006">
    <property type="entry name" value="Undec_diphosphatase"/>
    <property type="match status" value="1"/>
</dbReference>
<organism evidence="15 16">
    <name type="scientific">Luteibacter pinisoli</name>
    <dbReference type="NCBI Taxonomy" id="2589080"/>
    <lineage>
        <taxon>Bacteria</taxon>
        <taxon>Pseudomonadati</taxon>
        <taxon>Pseudomonadota</taxon>
        <taxon>Gammaproteobacteria</taxon>
        <taxon>Lysobacterales</taxon>
        <taxon>Rhodanobacteraceae</taxon>
        <taxon>Luteibacter</taxon>
    </lineage>
</organism>
<sequence length="308" mass="33448">MAGPNEYFLRVSAENISAWRAHGVTAFRPGRLSYAAVPLWNHCDVNDLISAILLGIVEGITEFLPISSTGHLLIAERWLGARSDLFNVAIQAGAILAVTFIYWRTLWSFVQNWRRPETRDYLAKLSVAFLITAVLGLIATKMGFKLPETITPIAWALIVGGFWMILAEQVASKRPDQVAITWRAAILVGLAQMVAGIFPGTSRSAATIFIAMLAGTTNRAAATEFAFLVGIPTMYAATGYELLKTFQHGGAAGEDWTGLGVAFVVSTVVAFAAVKWLLGYIRSHRFTPFAVYRIALGIALLLFLPAGV</sequence>
<evidence type="ECO:0000256" key="8">
    <source>
        <dbReference type="ARBA" id="ARBA00022989"/>
    </source>
</evidence>
<evidence type="ECO:0000256" key="4">
    <source>
        <dbReference type="ARBA" id="ARBA00021581"/>
    </source>
</evidence>
<dbReference type="PANTHER" id="PTHR30622">
    <property type="entry name" value="UNDECAPRENYL-DIPHOSPHATASE"/>
    <property type="match status" value="1"/>
</dbReference>
<name>A0A4Y5YZG4_9GAMM</name>
<protein>
    <recommendedName>
        <fullName evidence="4 14">Undecaprenyl-diphosphatase</fullName>
        <ecNumber evidence="3 14">3.6.1.27</ecNumber>
    </recommendedName>
    <alternativeName>
        <fullName evidence="12 14">Bacitracin resistance protein</fullName>
    </alternativeName>
    <alternativeName>
        <fullName evidence="11 14">Undecaprenyl pyrophosphate phosphatase</fullName>
    </alternativeName>
</protein>
<evidence type="ECO:0000256" key="11">
    <source>
        <dbReference type="ARBA" id="ARBA00032707"/>
    </source>
</evidence>
<keyword evidence="8 14" id="KW-1133">Transmembrane helix</keyword>
<keyword evidence="5 14" id="KW-1003">Cell membrane</keyword>
<keyword evidence="7 14" id="KW-0378">Hydrolase</keyword>
<accession>A0A4Y5YZG4</accession>
<dbReference type="EMBL" id="CP041046">
    <property type="protein sequence ID" value="QDE37835.1"/>
    <property type="molecule type" value="Genomic_DNA"/>
</dbReference>
<keyword evidence="14" id="KW-0573">Peptidoglycan synthesis</keyword>
<keyword evidence="10 14" id="KW-0046">Antibiotic resistance</keyword>
<comment type="miscellaneous">
    <text evidence="14">Bacitracin is thought to be involved in the inhibition of peptidoglycan synthesis by sequestering undecaprenyl diphosphate, thereby reducing the pool of lipid carrier available.</text>
</comment>
<evidence type="ECO:0000256" key="14">
    <source>
        <dbReference type="HAMAP-Rule" id="MF_01006"/>
    </source>
</evidence>
<feature type="transmembrane region" description="Helical" evidence="14">
    <location>
        <begin position="123"/>
        <end position="140"/>
    </location>
</feature>
<evidence type="ECO:0000256" key="13">
    <source>
        <dbReference type="ARBA" id="ARBA00047594"/>
    </source>
</evidence>
<evidence type="ECO:0000313" key="16">
    <source>
        <dbReference type="Proteomes" id="UP000316093"/>
    </source>
</evidence>
<dbReference type="GO" id="GO:0008360">
    <property type="term" value="P:regulation of cell shape"/>
    <property type="evidence" value="ECO:0007669"/>
    <property type="project" value="UniProtKB-KW"/>
</dbReference>
<dbReference type="GO" id="GO:0009252">
    <property type="term" value="P:peptidoglycan biosynthetic process"/>
    <property type="evidence" value="ECO:0007669"/>
    <property type="project" value="UniProtKB-KW"/>
</dbReference>
<evidence type="ECO:0000256" key="3">
    <source>
        <dbReference type="ARBA" id="ARBA00012374"/>
    </source>
</evidence>
<dbReference type="NCBIfam" id="NF001390">
    <property type="entry name" value="PRK00281.1-4"/>
    <property type="match status" value="1"/>
</dbReference>
<keyword evidence="6 14" id="KW-0812">Transmembrane</keyword>
<dbReference type="InterPro" id="IPR003824">
    <property type="entry name" value="UppP"/>
</dbReference>
<feature type="transmembrane region" description="Helical" evidence="14">
    <location>
        <begin position="85"/>
        <end position="103"/>
    </location>
</feature>
<comment type="catalytic activity">
    <reaction evidence="13 14">
        <text>di-trans,octa-cis-undecaprenyl diphosphate + H2O = di-trans,octa-cis-undecaprenyl phosphate + phosphate + H(+)</text>
        <dbReference type="Rhea" id="RHEA:28094"/>
        <dbReference type="ChEBI" id="CHEBI:15377"/>
        <dbReference type="ChEBI" id="CHEBI:15378"/>
        <dbReference type="ChEBI" id="CHEBI:43474"/>
        <dbReference type="ChEBI" id="CHEBI:58405"/>
        <dbReference type="ChEBI" id="CHEBI:60392"/>
        <dbReference type="EC" id="3.6.1.27"/>
    </reaction>
</comment>
<dbReference type="GO" id="GO:0005886">
    <property type="term" value="C:plasma membrane"/>
    <property type="evidence" value="ECO:0007669"/>
    <property type="project" value="UniProtKB-SubCell"/>
</dbReference>
<feature type="transmembrane region" description="Helical" evidence="14">
    <location>
        <begin position="220"/>
        <end position="238"/>
    </location>
</feature>
<evidence type="ECO:0000256" key="5">
    <source>
        <dbReference type="ARBA" id="ARBA00022475"/>
    </source>
</evidence>
<dbReference type="EC" id="3.6.1.27" evidence="3 14"/>
<evidence type="ECO:0000256" key="12">
    <source>
        <dbReference type="ARBA" id="ARBA00032932"/>
    </source>
</evidence>
<comment type="function">
    <text evidence="14">Catalyzes the dephosphorylation of undecaprenyl diphosphate (UPP). Confers resistance to bacitracin.</text>
</comment>
<comment type="similarity">
    <text evidence="2 14">Belongs to the UppP family.</text>
</comment>
<evidence type="ECO:0000256" key="10">
    <source>
        <dbReference type="ARBA" id="ARBA00023251"/>
    </source>
</evidence>
<keyword evidence="16" id="KW-1185">Reference proteome</keyword>
<evidence type="ECO:0000313" key="15">
    <source>
        <dbReference type="EMBL" id="QDE37835.1"/>
    </source>
</evidence>
<keyword evidence="14" id="KW-0961">Cell wall biogenesis/degradation</keyword>
<dbReference type="OrthoDB" id="9808289at2"/>
<comment type="subcellular location">
    <subcellularLocation>
        <location evidence="1 14">Cell membrane</location>
        <topology evidence="1 14">Multi-pass membrane protein</topology>
    </subcellularLocation>
</comment>
<keyword evidence="9 14" id="KW-0472">Membrane</keyword>
<dbReference type="GO" id="GO:0071555">
    <property type="term" value="P:cell wall organization"/>
    <property type="evidence" value="ECO:0007669"/>
    <property type="project" value="UniProtKB-KW"/>
</dbReference>